<comment type="caution">
    <text evidence="1">The sequence shown here is derived from an EMBL/GenBank/DDBJ whole genome shotgun (WGS) entry which is preliminary data.</text>
</comment>
<gene>
    <name evidence="1" type="ORF">FKM52_05810</name>
</gene>
<sequence length="76" mass="8477">MRAETEARVKAFRRAPELAAGERSGEPVPPVWRDLLTDFPGSCGGLASQTLAKYLREYGSNLHQTPERLRCIYGDL</sequence>
<dbReference type="RefSeq" id="WP_141175264.1">
    <property type="nucleotide sequence ID" value="NZ_JBHUFX010000011.1"/>
</dbReference>
<dbReference type="OrthoDB" id="9155675at2"/>
<evidence type="ECO:0000313" key="1">
    <source>
        <dbReference type="EMBL" id="TPW43086.1"/>
    </source>
</evidence>
<reference evidence="1 2" key="1">
    <citation type="submission" date="2019-06" db="EMBL/GenBank/DDBJ databases">
        <authorList>
            <person name="Yang Y."/>
        </authorList>
    </citation>
    <scope>NUCLEOTIDE SEQUENCE [LARGE SCALE GENOMIC DNA]</scope>
    <source>
        <strain evidence="1 2">BIT-26</strain>
    </source>
</reference>
<dbReference type="AlphaFoldDB" id="A0A506VC93"/>
<name>A0A506VC93_9GAMM</name>
<dbReference type="EMBL" id="VHQI01000003">
    <property type="protein sequence ID" value="TPW43086.1"/>
    <property type="molecule type" value="Genomic_DNA"/>
</dbReference>
<accession>A0A506VC93</accession>
<proteinExistence type="predicted"/>
<evidence type="ECO:0000313" key="2">
    <source>
        <dbReference type="Proteomes" id="UP000319523"/>
    </source>
</evidence>
<keyword evidence="2" id="KW-1185">Reference proteome</keyword>
<organism evidence="1 2">
    <name type="scientific">Mixta tenebrionis</name>
    <dbReference type="NCBI Taxonomy" id="2562439"/>
    <lineage>
        <taxon>Bacteria</taxon>
        <taxon>Pseudomonadati</taxon>
        <taxon>Pseudomonadota</taxon>
        <taxon>Gammaproteobacteria</taxon>
        <taxon>Enterobacterales</taxon>
        <taxon>Erwiniaceae</taxon>
        <taxon>Mixta</taxon>
    </lineage>
</organism>
<dbReference type="Proteomes" id="UP000319523">
    <property type="component" value="Unassembled WGS sequence"/>
</dbReference>
<protein>
    <submittedName>
        <fullName evidence="1">Uncharacterized protein</fullName>
    </submittedName>
</protein>